<dbReference type="GO" id="GO:0005789">
    <property type="term" value="C:endoplasmic reticulum membrane"/>
    <property type="evidence" value="ECO:0007669"/>
    <property type="project" value="TreeGrafter"/>
</dbReference>
<feature type="transmembrane region" description="Helical" evidence="21">
    <location>
        <begin position="786"/>
        <end position="805"/>
    </location>
</feature>
<dbReference type="EC" id="1.3.1.70" evidence="3"/>
<feature type="transmembrane region" description="Helical" evidence="21">
    <location>
        <begin position="284"/>
        <end position="305"/>
    </location>
</feature>
<evidence type="ECO:0000256" key="16">
    <source>
        <dbReference type="ARBA" id="ARBA00060638"/>
    </source>
</evidence>
<dbReference type="PROSITE" id="PS01018">
    <property type="entry name" value="STEROL_REDUCT_2"/>
    <property type="match status" value="1"/>
</dbReference>
<feature type="transmembrane region" description="Helical" evidence="21">
    <location>
        <begin position="632"/>
        <end position="652"/>
    </location>
</feature>
<dbReference type="AlphaFoldDB" id="A0A0B7N490"/>
<dbReference type="PRINTS" id="PR00625">
    <property type="entry name" value="JDOMAIN"/>
</dbReference>
<dbReference type="InterPro" id="IPR036869">
    <property type="entry name" value="J_dom_sf"/>
</dbReference>
<dbReference type="Gene3D" id="1.20.120.1630">
    <property type="match status" value="1"/>
</dbReference>
<keyword evidence="13" id="KW-1207">Sterol metabolism</keyword>
<dbReference type="Pfam" id="PF00226">
    <property type="entry name" value="DnaJ"/>
    <property type="match status" value="1"/>
</dbReference>
<organism evidence="23 24">
    <name type="scientific">Parasitella parasitica</name>
    <dbReference type="NCBI Taxonomy" id="35722"/>
    <lineage>
        <taxon>Eukaryota</taxon>
        <taxon>Fungi</taxon>
        <taxon>Fungi incertae sedis</taxon>
        <taxon>Mucoromycota</taxon>
        <taxon>Mucoromycotina</taxon>
        <taxon>Mucoromycetes</taxon>
        <taxon>Mucorales</taxon>
        <taxon>Mucorineae</taxon>
        <taxon>Mucoraceae</taxon>
        <taxon>Parasitella</taxon>
    </lineage>
</organism>
<feature type="region of interest" description="Disordered" evidence="20">
    <location>
        <begin position="467"/>
        <end position="490"/>
    </location>
</feature>
<dbReference type="GO" id="GO:0006696">
    <property type="term" value="P:ergosterol biosynthetic process"/>
    <property type="evidence" value="ECO:0007669"/>
    <property type="project" value="TreeGrafter"/>
</dbReference>
<evidence type="ECO:0000256" key="13">
    <source>
        <dbReference type="ARBA" id="ARBA00023166"/>
    </source>
</evidence>
<evidence type="ECO:0000256" key="1">
    <source>
        <dbReference type="ARBA" id="ARBA00004141"/>
    </source>
</evidence>
<feature type="transmembrane region" description="Helical" evidence="21">
    <location>
        <begin position="600"/>
        <end position="617"/>
    </location>
</feature>
<evidence type="ECO:0000256" key="18">
    <source>
        <dbReference type="ARBA" id="ARBA00077841"/>
    </source>
</evidence>
<evidence type="ECO:0000256" key="3">
    <source>
        <dbReference type="ARBA" id="ARBA00012413"/>
    </source>
</evidence>
<comment type="catalytic activity">
    <reaction evidence="15">
        <text>4,4-dimethyl-5alpha-cholesta-8,24-dien-3beta-ol + NADP(+) = 4,4-dimethyl-5alpha-cholesta-8,14,24-trien-3beta-ol + NADPH + H(+)</text>
        <dbReference type="Rhea" id="RHEA:18561"/>
        <dbReference type="ChEBI" id="CHEBI:15378"/>
        <dbReference type="ChEBI" id="CHEBI:17813"/>
        <dbReference type="ChEBI" id="CHEBI:18364"/>
        <dbReference type="ChEBI" id="CHEBI:57783"/>
        <dbReference type="ChEBI" id="CHEBI:58349"/>
        <dbReference type="EC" id="1.3.1.70"/>
    </reaction>
    <physiologicalReaction direction="right-to-left" evidence="15">
        <dbReference type="Rhea" id="RHEA:18563"/>
    </physiologicalReaction>
</comment>
<evidence type="ECO:0000313" key="23">
    <source>
        <dbReference type="EMBL" id="CEP12217.1"/>
    </source>
</evidence>
<dbReference type="EMBL" id="LN727599">
    <property type="protein sequence ID" value="CEP12217.1"/>
    <property type="molecule type" value="Genomic_DNA"/>
</dbReference>
<dbReference type="Pfam" id="PF01222">
    <property type="entry name" value="ERG4_ERG24"/>
    <property type="match status" value="1"/>
</dbReference>
<feature type="compositionally biased region" description="Polar residues" evidence="20">
    <location>
        <begin position="381"/>
        <end position="394"/>
    </location>
</feature>
<dbReference type="GO" id="GO:0050613">
    <property type="term" value="F:Delta14-sterol reductase activity"/>
    <property type="evidence" value="ECO:0007669"/>
    <property type="project" value="UniProtKB-EC"/>
</dbReference>
<reference evidence="23 24" key="1">
    <citation type="submission" date="2014-09" db="EMBL/GenBank/DDBJ databases">
        <authorList>
            <person name="Ellenberger Sabrina"/>
        </authorList>
    </citation>
    <scope>NUCLEOTIDE SEQUENCE [LARGE SCALE GENOMIC DNA]</scope>
    <source>
        <strain evidence="23 24">CBS 412.66</strain>
    </source>
</reference>
<comment type="similarity">
    <text evidence="2">Belongs to the ERG4/ERG24 family.</text>
</comment>
<feature type="region of interest" description="Disordered" evidence="20">
    <location>
        <begin position="376"/>
        <end position="404"/>
    </location>
</feature>
<evidence type="ECO:0000256" key="2">
    <source>
        <dbReference type="ARBA" id="ARBA00005402"/>
    </source>
</evidence>
<keyword evidence="10" id="KW-0756">Sterol biosynthesis</keyword>
<evidence type="ECO:0000256" key="9">
    <source>
        <dbReference type="ARBA" id="ARBA00023002"/>
    </source>
</evidence>
<dbReference type="PANTHER" id="PTHR21257">
    <property type="entry name" value="DELTA(14)-STEROL REDUCTASE"/>
    <property type="match status" value="1"/>
</dbReference>
<feature type="domain" description="J" evidence="22">
    <location>
        <begin position="400"/>
        <end position="478"/>
    </location>
</feature>
<evidence type="ECO:0000256" key="8">
    <source>
        <dbReference type="ARBA" id="ARBA00022989"/>
    </source>
</evidence>
<keyword evidence="7" id="KW-0752">Steroid biosynthesis</keyword>
<dbReference type="SUPFAM" id="SSF46565">
    <property type="entry name" value="Chaperone J-domain"/>
    <property type="match status" value="1"/>
</dbReference>
<keyword evidence="24" id="KW-1185">Reference proteome</keyword>
<accession>A0A0B7N490</accession>
<dbReference type="FunFam" id="1.20.120.1630:FF:000009">
    <property type="entry name" value="C-14 sterol reductase"/>
    <property type="match status" value="1"/>
</dbReference>
<gene>
    <name evidence="23" type="primary">PARPA_06151.1 scaffold 21352</name>
</gene>
<keyword evidence="12 21" id="KW-0472">Membrane</keyword>
<feature type="transmembrane region" description="Helical" evidence="21">
    <location>
        <begin position="561"/>
        <end position="580"/>
    </location>
</feature>
<evidence type="ECO:0000256" key="21">
    <source>
        <dbReference type="SAM" id="Phobius"/>
    </source>
</evidence>
<dbReference type="InterPro" id="IPR001171">
    <property type="entry name" value="ERG24_DHCR-like"/>
</dbReference>
<feature type="transmembrane region" description="Helical" evidence="21">
    <location>
        <begin position="756"/>
        <end position="774"/>
    </location>
</feature>
<evidence type="ECO:0000256" key="6">
    <source>
        <dbReference type="ARBA" id="ARBA00022857"/>
    </source>
</evidence>
<dbReference type="Proteomes" id="UP000054107">
    <property type="component" value="Unassembled WGS sequence"/>
</dbReference>
<feature type="transmembrane region" description="Helical" evidence="21">
    <location>
        <begin position="717"/>
        <end position="736"/>
    </location>
</feature>
<evidence type="ECO:0000256" key="12">
    <source>
        <dbReference type="ARBA" id="ARBA00023136"/>
    </source>
</evidence>
<dbReference type="OrthoDB" id="5326588at2759"/>
<evidence type="ECO:0000256" key="4">
    <source>
        <dbReference type="ARBA" id="ARBA00022516"/>
    </source>
</evidence>
<protein>
    <recommendedName>
        <fullName evidence="17">Delta(14)-sterol reductase ERG24</fullName>
        <ecNumber evidence="3">1.3.1.70</ecNumber>
    </recommendedName>
    <alternativeName>
        <fullName evidence="19">C-14 sterol reductase ERG24</fullName>
    </alternativeName>
    <alternativeName>
        <fullName evidence="18">Sterol C14-reductase ERG24</fullName>
    </alternativeName>
</protein>
<feature type="transmembrane region" description="Helical" evidence="21">
    <location>
        <begin position="503"/>
        <end position="524"/>
    </location>
</feature>
<evidence type="ECO:0000256" key="20">
    <source>
        <dbReference type="SAM" id="MobiDB-lite"/>
    </source>
</evidence>
<feature type="transmembrane region" description="Helical" evidence="21">
    <location>
        <begin position="311"/>
        <end position="336"/>
    </location>
</feature>
<keyword evidence="14" id="KW-0753">Steroid metabolism</keyword>
<sequence>MLHLILLSRPLPTQIRVLSGHSRSIIRRLSSNNRSKGPLNDKLKAIPFAQHIKAAEKTFEDYHGKGFFSARISKTSPPEQVFLPFWVVSATVHATIEQAQVGRRVMRTRYNPASRRNETVWETDWAWVPEKHSFTRDYVPLAHPGLQIYASHRYRRGLIDNITTGPALENAVPFTPSLLDTDVKDVARKVDPFLIYPTTALRFAKSYIQNLEETLADDFLRKLYGMDETRLLKINIQLENVRVSPVYYPAFIFSVNYLGRRLRTFINGYDLTVGGTKIYNWERVAAVSALGMATVMTLTGGIGYGGASGSFWLGIVLPTVATSFFAMYYPILSLYVRDIIRNQEIKSMAQDSASWDDDWVKGYAAFEDQERRRTWREEKQSSWYNTSSNEQHGQGNDPKGYYKALGVSPTATQSDIQSAFRGLAMKFHPDRFTDPEEKKTAKVKFQKISSAYSVLRDDPSFACNMAKPVQRKKQQQQQKPTDTDSSSNVQEKALNPKTTHYEFGGPIGAVGMVVVLPILVLFFATCCDPTGYPSKQFRQDWKSALVSRLSVDFLKSLWDPMAFLVYVGFVAGLAILYVILPGDYIPGTVMRDGKRLKYRMNGFASFHTTIFAALYFLKSTGLKPLEFAYDHYIGLAFASIIFSYAISLGCYLGSFGEGKLLALGGNTGNAIYDFMIGRELNPRIESFDIKFFTELRPGLIGWLVLNYCLAAKQWNELGYLTNTMCLVQFFQSWYVIDSLWNEEAVLTTMDITTDGFGFMLAFGLYTWVPFTYTLQARYLVDFPRSISWVEFGAILALNFIGYFIFRSANSQKNEFRSSPNSPASKKLKYLQTKAGTRLITSGWWGVSRHINYLGDWLMSLSWSLPCGFATPIPYFYPIYFAILLLHRERRDDHKCRTKYGDDWERYCKQVKYRIIPGIY</sequence>
<dbReference type="InterPro" id="IPR018083">
    <property type="entry name" value="Sterol_reductase_CS"/>
</dbReference>
<keyword evidence="11" id="KW-0443">Lipid metabolism</keyword>
<evidence type="ECO:0000256" key="10">
    <source>
        <dbReference type="ARBA" id="ARBA00023011"/>
    </source>
</evidence>
<evidence type="ECO:0000256" key="5">
    <source>
        <dbReference type="ARBA" id="ARBA00022692"/>
    </source>
</evidence>
<evidence type="ECO:0000256" key="11">
    <source>
        <dbReference type="ARBA" id="ARBA00023098"/>
    </source>
</evidence>
<feature type="transmembrane region" description="Helical" evidence="21">
    <location>
        <begin position="862"/>
        <end position="885"/>
    </location>
</feature>
<keyword evidence="6" id="KW-0521">NADP</keyword>
<dbReference type="PANTHER" id="PTHR21257:SF52">
    <property type="entry name" value="DELTA(14)-STEROL REDUCTASE TM7SF2"/>
    <property type="match status" value="1"/>
</dbReference>
<evidence type="ECO:0000256" key="17">
    <source>
        <dbReference type="ARBA" id="ARBA00074394"/>
    </source>
</evidence>
<evidence type="ECO:0000256" key="7">
    <source>
        <dbReference type="ARBA" id="ARBA00022955"/>
    </source>
</evidence>
<evidence type="ECO:0000256" key="15">
    <source>
        <dbReference type="ARBA" id="ARBA00052254"/>
    </source>
</evidence>
<dbReference type="InterPro" id="IPR001623">
    <property type="entry name" value="DnaJ_domain"/>
</dbReference>
<evidence type="ECO:0000256" key="19">
    <source>
        <dbReference type="ARBA" id="ARBA00083315"/>
    </source>
</evidence>
<dbReference type="Gene3D" id="1.10.287.110">
    <property type="entry name" value="DnaJ domain"/>
    <property type="match status" value="1"/>
</dbReference>
<dbReference type="CDD" id="cd06257">
    <property type="entry name" value="DnaJ"/>
    <property type="match status" value="1"/>
</dbReference>
<comment type="pathway">
    <text evidence="16">Steroid biosynthesis; zymosterol biosynthesis; zymosterol from lanosterol: step 2/6.</text>
</comment>
<dbReference type="SMART" id="SM00271">
    <property type="entry name" value="DnaJ"/>
    <property type="match status" value="1"/>
</dbReference>
<keyword evidence="5 21" id="KW-0812">Transmembrane</keyword>
<dbReference type="PROSITE" id="PS50076">
    <property type="entry name" value="DNAJ_2"/>
    <property type="match status" value="1"/>
</dbReference>
<dbReference type="PROSITE" id="PS01017">
    <property type="entry name" value="STEROL_REDUCT_1"/>
    <property type="match status" value="1"/>
</dbReference>
<evidence type="ECO:0000259" key="22">
    <source>
        <dbReference type="PROSITE" id="PS50076"/>
    </source>
</evidence>
<evidence type="ECO:0000256" key="14">
    <source>
        <dbReference type="ARBA" id="ARBA00023221"/>
    </source>
</evidence>
<comment type="subcellular location">
    <subcellularLocation>
        <location evidence="1">Membrane</location>
        <topology evidence="1">Multi-pass membrane protein</topology>
    </subcellularLocation>
</comment>
<keyword evidence="8 21" id="KW-1133">Transmembrane helix</keyword>
<proteinExistence type="inferred from homology"/>
<keyword evidence="4" id="KW-0444">Lipid biosynthesis</keyword>
<dbReference type="STRING" id="35722.A0A0B7N490"/>
<keyword evidence="9" id="KW-0560">Oxidoreductase</keyword>
<name>A0A0B7N490_9FUNG</name>
<evidence type="ECO:0000313" key="24">
    <source>
        <dbReference type="Proteomes" id="UP000054107"/>
    </source>
</evidence>